<dbReference type="SUPFAM" id="SSF53335">
    <property type="entry name" value="S-adenosyl-L-methionine-dependent methyltransferases"/>
    <property type="match status" value="1"/>
</dbReference>
<dbReference type="EMBL" id="SMCQ01000001">
    <property type="protein sequence ID" value="TCW03071.1"/>
    <property type="molecule type" value="Genomic_DNA"/>
</dbReference>
<dbReference type="GO" id="GO:0008757">
    <property type="term" value="F:S-adenosylmethionine-dependent methyltransferase activity"/>
    <property type="evidence" value="ECO:0007669"/>
    <property type="project" value="InterPro"/>
</dbReference>
<dbReference type="InterPro" id="IPR029063">
    <property type="entry name" value="SAM-dependent_MTases_sf"/>
</dbReference>
<reference evidence="2 3" key="1">
    <citation type="submission" date="2019-03" db="EMBL/GenBank/DDBJ databases">
        <title>Genomic Encyclopedia of Type Strains, Phase IV (KMG-IV): sequencing the most valuable type-strain genomes for metagenomic binning, comparative biology and taxonomic classification.</title>
        <authorList>
            <person name="Goeker M."/>
        </authorList>
    </citation>
    <scope>NUCLEOTIDE SEQUENCE [LARGE SCALE GENOMIC DNA]</scope>
    <source>
        <strain evidence="2 3">DSM 29487</strain>
    </source>
</reference>
<sequence length="255" mass="30029">MNKEQLQNEWLKEEKVAHIKGWDFSHLQDRYVEEDQLPWDFYAVIKKYLTSDMQLLDMETGGGEFLLSLNHPKNMTSAIEGYKPNVDYCRKILLPLGIDFKEADGEDVLPFTDQKFDIITNRHGNYNVSELRRVLKNNGLFMTQQVGAENDRELVELLLSKNIELPFPNQYLKIKEKELRDNHFEIIESGEVFQPIKFYDVGALVWFARIIEWEFVGFSVESCLENLYNAQRILEEKGVIEGKIHRFYIVARKKD</sequence>
<keyword evidence="2" id="KW-0808">Transferase</keyword>
<dbReference type="GeneID" id="98914195"/>
<dbReference type="Pfam" id="PF08241">
    <property type="entry name" value="Methyltransf_11"/>
    <property type="match status" value="1"/>
</dbReference>
<comment type="caution">
    <text evidence="2">The sequence shown here is derived from an EMBL/GenBank/DDBJ whole genome shotgun (WGS) entry which is preliminary data.</text>
</comment>
<evidence type="ECO:0000313" key="3">
    <source>
        <dbReference type="Proteomes" id="UP000295515"/>
    </source>
</evidence>
<dbReference type="GO" id="GO:0032259">
    <property type="term" value="P:methylation"/>
    <property type="evidence" value="ECO:0007669"/>
    <property type="project" value="UniProtKB-KW"/>
</dbReference>
<gene>
    <name evidence="2" type="ORF">EDD60_101378</name>
</gene>
<keyword evidence="2" id="KW-0489">Methyltransferase</keyword>
<proteinExistence type="predicted"/>
<dbReference type="CDD" id="cd02440">
    <property type="entry name" value="AdoMet_MTases"/>
    <property type="match status" value="1"/>
</dbReference>
<dbReference type="PANTHER" id="PTHR43460:SF1">
    <property type="entry name" value="METHYLTRANSFERASE TYPE 11 DOMAIN-CONTAINING PROTEIN"/>
    <property type="match status" value="1"/>
</dbReference>
<dbReference type="Proteomes" id="UP000295515">
    <property type="component" value="Unassembled WGS sequence"/>
</dbReference>
<keyword evidence="3" id="KW-1185">Reference proteome</keyword>
<name>A0A4R3ZB22_9FIRM</name>
<protein>
    <submittedName>
        <fullName evidence="2">Methyltransferase family protein</fullName>
    </submittedName>
</protein>
<evidence type="ECO:0000313" key="2">
    <source>
        <dbReference type="EMBL" id="TCW03071.1"/>
    </source>
</evidence>
<dbReference type="RefSeq" id="WP_066444824.1">
    <property type="nucleotide sequence ID" value="NZ_JANKBF010000002.1"/>
</dbReference>
<dbReference type="AlphaFoldDB" id="A0A4R3ZB22"/>
<dbReference type="Gene3D" id="3.40.50.150">
    <property type="entry name" value="Vaccinia Virus protein VP39"/>
    <property type="match status" value="1"/>
</dbReference>
<accession>A0A4R3ZB22</accession>
<dbReference type="InterPro" id="IPR052939">
    <property type="entry name" value="23S_rRNA_MeTrnsfrase_RlmA"/>
</dbReference>
<evidence type="ECO:0000259" key="1">
    <source>
        <dbReference type="Pfam" id="PF08241"/>
    </source>
</evidence>
<feature type="domain" description="Methyltransferase type 11" evidence="1">
    <location>
        <begin position="56"/>
        <end position="142"/>
    </location>
</feature>
<organism evidence="2 3">
    <name type="scientific">Longibaculum muris</name>
    <dbReference type="NCBI Taxonomy" id="1796628"/>
    <lineage>
        <taxon>Bacteria</taxon>
        <taxon>Bacillati</taxon>
        <taxon>Bacillota</taxon>
        <taxon>Erysipelotrichia</taxon>
        <taxon>Erysipelotrichales</taxon>
        <taxon>Coprobacillaceae</taxon>
        <taxon>Longibaculum</taxon>
    </lineage>
</organism>
<dbReference type="InterPro" id="IPR013216">
    <property type="entry name" value="Methyltransf_11"/>
</dbReference>
<dbReference type="PANTHER" id="PTHR43460">
    <property type="entry name" value="METHYLTRANSFERASE"/>
    <property type="match status" value="1"/>
</dbReference>